<dbReference type="Proteomes" id="UP001603857">
    <property type="component" value="Unassembled WGS sequence"/>
</dbReference>
<dbReference type="EMBL" id="JBGMDY010000011">
    <property type="protein sequence ID" value="KAL2318710.1"/>
    <property type="molecule type" value="Genomic_DNA"/>
</dbReference>
<protein>
    <submittedName>
        <fullName evidence="2">Uncharacterized protein</fullName>
    </submittedName>
</protein>
<evidence type="ECO:0000313" key="3">
    <source>
        <dbReference type="Proteomes" id="UP001603857"/>
    </source>
</evidence>
<keyword evidence="3" id="KW-1185">Reference proteome</keyword>
<sequence length="78" mass="9147">MDWPMVTKYRGIVSVWPSRPHQSIFSVRATTQDHESIDEPSKPKRQGLDLKKPLATYKDRQPKVYSVELRRNVSTYTD</sequence>
<evidence type="ECO:0000256" key="1">
    <source>
        <dbReference type="SAM" id="MobiDB-lite"/>
    </source>
</evidence>
<proteinExistence type="predicted"/>
<name>A0ABD1L6Q5_9FABA</name>
<organism evidence="2 3">
    <name type="scientific">Flemingia macrophylla</name>
    <dbReference type="NCBI Taxonomy" id="520843"/>
    <lineage>
        <taxon>Eukaryota</taxon>
        <taxon>Viridiplantae</taxon>
        <taxon>Streptophyta</taxon>
        <taxon>Embryophyta</taxon>
        <taxon>Tracheophyta</taxon>
        <taxon>Spermatophyta</taxon>
        <taxon>Magnoliopsida</taxon>
        <taxon>eudicotyledons</taxon>
        <taxon>Gunneridae</taxon>
        <taxon>Pentapetalae</taxon>
        <taxon>rosids</taxon>
        <taxon>fabids</taxon>
        <taxon>Fabales</taxon>
        <taxon>Fabaceae</taxon>
        <taxon>Papilionoideae</taxon>
        <taxon>50 kb inversion clade</taxon>
        <taxon>NPAAA clade</taxon>
        <taxon>indigoferoid/millettioid clade</taxon>
        <taxon>Phaseoleae</taxon>
        <taxon>Flemingia</taxon>
    </lineage>
</organism>
<gene>
    <name evidence="2" type="ORF">Fmac_032586</name>
</gene>
<feature type="region of interest" description="Disordered" evidence="1">
    <location>
        <begin position="29"/>
        <end position="53"/>
    </location>
</feature>
<evidence type="ECO:0000313" key="2">
    <source>
        <dbReference type="EMBL" id="KAL2318710.1"/>
    </source>
</evidence>
<dbReference type="AlphaFoldDB" id="A0ABD1L6Q5"/>
<accession>A0ABD1L6Q5</accession>
<comment type="caution">
    <text evidence="2">The sequence shown here is derived from an EMBL/GenBank/DDBJ whole genome shotgun (WGS) entry which is preliminary data.</text>
</comment>
<feature type="compositionally biased region" description="Basic and acidic residues" evidence="1">
    <location>
        <begin position="31"/>
        <end position="53"/>
    </location>
</feature>
<reference evidence="2 3" key="1">
    <citation type="submission" date="2024-08" db="EMBL/GenBank/DDBJ databases">
        <title>Insights into the chromosomal genome structure of Flemingia macrophylla.</title>
        <authorList>
            <person name="Ding Y."/>
            <person name="Zhao Y."/>
            <person name="Bi W."/>
            <person name="Wu M."/>
            <person name="Zhao G."/>
            <person name="Gong Y."/>
            <person name="Li W."/>
            <person name="Zhang P."/>
        </authorList>
    </citation>
    <scope>NUCLEOTIDE SEQUENCE [LARGE SCALE GENOMIC DNA]</scope>
    <source>
        <strain evidence="2">DYQJB</strain>
        <tissue evidence="2">Leaf</tissue>
    </source>
</reference>